<dbReference type="VEuPathDB" id="HostDB:ENSMUSG00000037032"/>
<evidence type="ECO:0000313" key="3">
    <source>
        <dbReference type="Ensembl" id="ENSMUSP00000147609.2"/>
    </source>
</evidence>
<dbReference type="SUPFAM" id="SSF51045">
    <property type="entry name" value="WW domain"/>
    <property type="match status" value="1"/>
</dbReference>
<evidence type="ECO:0007829" key="7">
    <source>
        <dbReference type="PubMed" id="21183079"/>
    </source>
</evidence>
<proteinExistence type="evidence at protein level"/>
<dbReference type="Ensembl" id="ENSMUST00000188001.7">
    <property type="protein sequence ID" value="ENSMUSP00000147609.2"/>
    <property type="gene ID" value="ENSMUSG00000037032.18"/>
</dbReference>
<keyword evidence="6" id="KW-1267">Proteomics identification</keyword>
<keyword evidence="5" id="KW-1185">Reference proteome</keyword>
<accession>A0A1B0GRP5</accession>
<dbReference type="FunFam" id="2.20.70.10:FF:000003">
    <property type="entry name" value="amyloid beta A4 precursor protein-binding family B member 2"/>
    <property type="match status" value="1"/>
</dbReference>
<reference evidence="3" key="5">
    <citation type="submission" date="2025-09" db="UniProtKB">
        <authorList>
            <consortium name="Ensembl"/>
        </authorList>
    </citation>
    <scope>IDENTIFICATION</scope>
    <source>
        <strain evidence="3">C57BL/6J</strain>
    </source>
</reference>
<dbReference type="InterPro" id="IPR039576">
    <property type="entry name" value="APBB1/2/3"/>
</dbReference>
<reference evidence="7" key="2">
    <citation type="journal article" date="2010" name="Cell">
        <title>A tissue-specific atlas of mouse protein phosphorylation and expression.</title>
        <authorList>
            <person name="Huttlin E.L."/>
            <person name="Jedrychowski M.P."/>
            <person name="Elias J.E."/>
            <person name="Goswami T."/>
            <person name="Rad R."/>
            <person name="Beausoleil S.A."/>
            <person name="Villen J."/>
            <person name="Haas W."/>
            <person name="Sowa M.E."/>
            <person name="Gygi S.P."/>
        </authorList>
    </citation>
    <scope>IDENTIFICATION BY MASS SPECTROMETRY [LARGE SCALE ANALYSIS]</scope>
</reference>
<dbReference type="Antibodypedia" id="23808">
    <property type="antibodies" value="406 antibodies from 39 providers"/>
</dbReference>
<dbReference type="Gene3D" id="2.20.70.10">
    <property type="match status" value="1"/>
</dbReference>
<dbReference type="AGR" id="MGI:107765"/>
<dbReference type="AlphaFoldDB" id="A0A1B0GRP5"/>
<evidence type="ECO:0000313" key="5">
    <source>
        <dbReference type="Proteomes" id="UP000000589"/>
    </source>
</evidence>
<feature type="region of interest" description="Disordered" evidence="2">
    <location>
        <begin position="1"/>
        <end position="41"/>
    </location>
</feature>
<name>A0A1B0GRP5_MOUSE</name>
<dbReference type="ProteomicsDB" id="316097"/>
<evidence type="ECO:0000256" key="1">
    <source>
        <dbReference type="ARBA" id="ARBA00022737"/>
    </source>
</evidence>
<evidence type="ECO:0000313" key="4">
    <source>
        <dbReference type="MGI" id="MGI:107765"/>
    </source>
</evidence>
<dbReference type="InterPro" id="IPR036020">
    <property type="entry name" value="WW_dom_sf"/>
</dbReference>
<dbReference type="PANTHER" id="PTHR14058:SF5">
    <property type="entry name" value="AMYLOID BETA PRECURSOR PROTEIN BINDING FAMILY B MEMBER 1"/>
    <property type="match status" value="1"/>
</dbReference>
<dbReference type="GO" id="GO:0001540">
    <property type="term" value="F:amyloid-beta binding"/>
    <property type="evidence" value="ECO:0007669"/>
    <property type="project" value="InterPro"/>
</dbReference>
<protein>
    <submittedName>
        <fullName evidence="3">Amyloid beta precursor protein binding family B member 1</fullName>
    </submittedName>
</protein>
<sequence>MRVQDTSGTYYWHIPTGTTQWEPPGRASPSQGSSPQEESQLTWTGFAHQEGFEEGEFWKVNEGTSFTLGVRGWEKGLHFGLILQSLFKG</sequence>
<organism evidence="3 5">
    <name type="scientific">Mus musculus</name>
    <name type="common">Mouse</name>
    <dbReference type="NCBI Taxonomy" id="10090"/>
    <lineage>
        <taxon>Eukaryota</taxon>
        <taxon>Metazoa</taxon>
        <taxon>Chordata</taxon>
        <taxon>Craniata</taxon>
        <taxon>Vertebrata</taxon>
        <taxon>Euteleostomi</taxon>
        <taxon>Mammalia</taxon>
        <taxon>Eutheria</taxon>
        <taxon>Euarchontoglires</taxon>
        <taxon>Glires</taxon>
        <taxon>Rodentia</taxon>
        <taxon>Myomorpha</taxon>
        <taxon>Muroidea</taxon>
        <taxon>Muridae</taxon>
        <taxon>Murinae</taxon>
        <taxon>Mus</taxon>
        <taxon>Mus</taxon>
    </lineage>
</organism>
<evidence type="ECO:0000256" key="2">
    <source>
        <dbReference type="SAM" id="MobiDB-lite"/>
    </source>
</evidence>
<reference evidence="3 5" key="1">
    <citation type="journal article" date="2009" name="PLoS Biol.">
        <title>Lineage-specific biology revealed by a finished genome assembly of the mouse.</title>
        <authorList>
            <consortium name="Mouse Genome Sequencing Consortium"/>
            <person name="Church D.M."/>
            <person name="Goodstadt L."/>
            <person name="Hillier L.W."/>
            <person name="Zody M.C."/>
            <person name="Goldstein S."/>
            <person name="She X."/>
            <person name="Bult C.J."/>
            <person name="Agarwala R."/>
            <person name="Cherry J.L."/>
            <person name="DiCuccio M."/>
            <person name="Hlavina W."/>
            <person name="Kapustin Y."/>
            <person name="Meric P."/>
            <person name="Maglott D."/>
            <person name="Birtle Z."/>
            <person name="Marques A.C."/>
            <person name="Graves T."/>
            <person name="Zhou S."/>
            <person name="Teague B."/>
            <person name="Potamousis K."/>
            <person name="Churas C."/>
            <person name="Place M."/>
            <person name="Herschleb J."/>
            <person name="Runnheim R."/>
            <person name="Forrest D."/>
            <person name="Amos-Landgraf J."/>
            <person name="Schwartz D.C."/>
            <person name="Cheng Z."/>
            <person name="Lindblad-Toh K."/>
            <person name="Eichler E.E."/>
            <person name="Ponting C.P."/>
        </authorList>
    </citation>
    <scope>NUCLEOTIDE SEQUENCE [LARGE SCALE GENOMIC DNA]</scope>
    <source>
        <strain evidence="3 5">C57BL/6J</strain>
    </source>
</reference>
<dbReference type="GeneTree" id="ENSGT00390000000002"/>
<reference evidence="3 5" key="3">
    <citation type="journal article" date="2011" name="PLoS Biol.">
        <title>Modernizing reference genome assemblies.</title>
        <authorList>
            <person name="Church D.M."/>
            <person name="Schneider V.A."/>
            <person name="Graves T."/>
            <person name="Auger K."/>
            <person name="Cunningham F."/>
            <person name="Bouk N."/>
            <person name="Chen H.C."/>
            <person name="Agarwala R."/>
            <person name="McLaren W.M."/>
            <person name="Ritchie G.R."/>
            <person name="Albracht D."/>
            <person name="Kremitzki M."/>
            <person name="Rock S."/>
            <person name="Kotkiewicz H."/>
            <person name="Kremitzki C."/>
            <person name="Wollam A."/>
            <person name="Trani L."/>
            <person name="Fulton L."/>
            <person name="Fulton R."/>
            <person name="Matthews L."/>
            <person name="Whitehead S."/>
            <person name="Chow W."/>
            <person name="Torrance J."/>
            <person name="Dunn M."/>
            <person name="Harden G."/>
            <person name="Threadgold G."/>
            <person name="Wood J."/>
            <person name="Collins J."/>
            <person name="Heath P."/>
            <person name="Griffiths G."/>
            <person name="Pelan S."/>
            <person name="Grafham D."/>
            <person name="Eichler E.E."/>
            <person name="Weinstock G."/>
            <person name="Mardis E.R."/>
            <person name="Wilson R.K."/>
            <person name="Howe K."/>
            <person name="Flicek P."/>
            <person name="Hubbard T."/>
        </authorList>
    </citation>
    <scope>NUCLEOTIDE SEQUENCE [LARGE SCALE GENOMIC DNA]</scope>
    <source>
        <strain evidence="3 5">C57BL/6J</strain>
    </source>
</reference>
<dbReference type="Proteomes" id="UP000000589">
    <property type="component" value="Chromosome 7"/>
</dbReference>
<dbReference type="PANTHER" id="PTHR14058">
    <property type="entry name" value="AMYLOID BETA A4 PRECURSOR PROTEIN-BINDING FAMILY B"/>
    <property type="match status" value="1"/>
</dbReference>
<dbReference type="ExpressionAtlas" id="A0A1B0GRP5">
    <property type="expression patterns" value="baseline and differential"/>
</dbReference>
<reference evidence="3" key="4">
    <citation type="submission" date="2025-08" db="UniProtKB">
        <authorList>
            <consortium name="Ensembl"/>
        </authorList>
    </citation>
    <scope>IDENTIFICATION</scope>
    <source>
        <strain evidence="3">C57BL/6J</strain>
    </source>
</reference>
<dbReference type="Bgee" id="ENSMUSG00000037032">
    <property type="expression patterns" value="Expressed in entorhinal cortex and 247 other cell types or tissues"/>
</dbReference>
<evidence type="ECO:0007829" key="6">
    <source>
        <dbReference type="ProteomicsDB" id="A0A1B0GRP5"/>
    </source>
</evidence>
<gene>
    <name evidence="3 4" type="primary">Apbb1</name>
</gene>
<feature type="compositionally biased region" description="Low complexity" evidence="2">
    <location>
        <begin position="28"/>
        <end position="40"/>
    </location>
</feature>
<keyword evidence="1" id="KW-0677">Repeat</keyword>
<dbReference type="MGI" id="MGI:107765">
    <property type="gene designation" value="Apbb1"/>
</dbReference>